<evidence type="ECO:0000256" key="4">
    <source>
        <dbReference type="ARBA" id="ARBA00022475"/>
    </source>
</evidence>
<reference evidence="11 13" key="3">
    <citation type="submission" date="2019-09" db="EMBL/GenBank/DDBJ databases">
        <title>FDA dAtabase for Regulatory Grade micrObial Sequences (FDA-ARGOS): Supporting development and validation of Infectious Disease Dx tests.</title>
        <authorList>
            <person name="Sciortino C."/>
            <person name="Tallon L."/>
            <person name="Sadzewicz L."/>
            <person name="Vavikolanu K."/>
            <person name="Mehta A."/>
            <person name="Aluvathingal J."/>
            <person name="Nadendla S."/>
            <person name="Nandy P."/>
            <person name="Geyer C."/>
            <person name="Yan Y."/>
            <person name="Sichtig H."/>
        </authorList>
    </citation>
    <scope>NUCLEOTIDE SEQUENCE [LARGE SCALE GENOMIC DNA]</scope>
    <source>
        <strain evidence="11 13">FDAARGOS_643</strain>
    </source>
</reference>
<keyword evidence="3 8" id="KW-0813">Transport</keyword>
<dbReference type="SUPFAM" id="SSF161098">
    <property type="entry name" value="MetI-like"/>
    <property type="match status" value="1"/>
</dbReference>
<evidence type="ECO:0000313" key="13">
    <source>
        <dbReference type="Proteomes" id="UP000324507"/>
    </source>
</evidence>
<feature type="transmembrane region" description="Helical" evidence="8">
    <location>
        <begin position="140"/>
        <end position="164"/>
    </location>
</feature>
<comment type="similarity">
    <text evidence="2">Belongs to the binding-protein-dependent transport system permease family. CysTW subfamily.</text>
</comment>
<feature type="transmembrane region" description="Helical" evidence="8">
    <location>
        <begin position="77"/>
        <end position="96"/>
    </location>
</feature>
<dbReference type="AlphaFoldDB" id="A0A2P1BUK9"/>
<keyword evidence="5 8" id="KW-0812">Transmembrane</keyword>
<evidence type="ECO:0000256" key="1">
    <source>
        <dbReference type="ARBA" id="ARBA00004651"/>
    </source>
</evidence>
<comment type="subcellular location">
    <subcellularLocation>
        <location evidence="1 8">Cell membrane</location>
        <topology evidence="1 8">Multi-pass membrane protein</topology>
    </subcellularLocation>
</comment>
<dbReference type="EMBL" id="CP020442">
    <property type="protein sequence ID" value="AVI58387.1"/>
    <property type="molecule type" value="Genomic_DNA"/>
</dbReference>
<feature type="transmembrane region" description="Helical" evidence="8">
    <location>
        <begin position="241"/>
        <end position="267"/>
    </location>
</feature>
<dbReference type="PANTHER" id="PTHR43848">
    <property type="entry name" value="PUTRESCINE TRANSPORT SYSTEM PERMEASE PROTEIN POTI"/>
    <property type="match status" value="1"/>
</dbReference>
<dbReference type="GO" id="GO:0005886">
    <property type="term" value="C:plasma membrane"/>
    <property type="evidence" value="ECO:0007669"/>
    <property type="project" value="UniProtKB-SubCell"/>
</dbReference>
<evidence type="ECO:0000256" key="8">
    <source>
        <dbReference type="RuleBase" id="RU363032"/>
    </source>
</evidence>
<evidence type="ECO:0000313" key="11">
    <source>
        <dbReference type="EMBL" id="QEU08516.1"/>
    </source>
</evidence>
<sequence>MAQSSTRRGVDFYILAAFFALFVLFLYGPMLMIFILSFQGPTGGLTFPMRGVSTHWFHDLWSSSRYGDLGGAFRRSLVLGLMAMVITATVCLFAALGFRRRFWGAGPLFYLSIISLIVPGILLGLGISQLFQLLGLRLSWWLSGLGAHLSWTLPFGLLIMFAVLNRFDGSWEEAARDAGARPWQVLGLVTVPILFPGLIAVALFGFTLSYDEMPRSLLTVGGKNTLPIEISNMTTNVTTPALYAIGTVTSAVSFLVIALAFGAIAIIQRQRSRAKRGKTE</sequence>
<feature type="transmembrane region" description="Helical" evidence="8">
    <location>
        <begin position="185"/>
        <end position="208"/>
    </location>
</feature>
<keyword evidence="4" id="KW-1003">Cell membrane</keyword>
<evidence type="ECO:0000256" key="5">
    <source>
        <dbReference type="ARBA" id="ARBA00022692"/>
    </source>
</evidence>
<dbReference type="Proteomes" id="UP000191257">
    <property type="component" value="Chromosome"/>
</dbReference>
<evidence type="ECO:0000256" key="2">
    <source>
        <dbReference type="ARBA" id="ARBA00007069"/>
    </source>
</evidence>
<dbReference type="Proteomes" id="UP000324507">
    <property type="component" value="Chromosome"/>
</dbReference>
<name>A0A2P1BUK9_9RHOB</name>
<evidence type="ECO:0000256" key="3">
    <source>
        <dbReference type="ARBA" id="ARBA00022448"/>
    </source>
</evidence>
<protein>
    <submittedName>
        <fullName evidence="10">ABC transporter permease</fullName>
    </submittedName>
</protein>
<evidence type="ECO:0000313" key="10">
    <source>
        <dbReference type="EMBL" id="AVI58387.1"/>
    </source>
</evidence>
<keyword evidence="6 8" id="KW-1133">Transmembrane helix</keyword>
<dbReference type="InterPro" id="IPR035906">
    <property type="entry name" value="MetI-like_sf"/>
</dbReference>
<gene>
    <name evidence="10" type="ORF">A6J80_19460</name>
    <name evidence="11" type="ORF">FOB51_11165</name>
</gene>
<reference evidence="12" key="1">
    <citation type="submission" date="2017-03" db="EMBL/GenBank/DDBJ databases">
        <title>FDA dAtabase for Regulatory Grade micrObial Sequences (FDA-ARGOS): Supporting development and validation of Infectious Disease Dx tests.</title>
        <authorList>
            <person name="Campos J."/>
            <person name="Goldberg B."/>
            <person name="Tallon L."/>
            <person name="Sadzewicz L."/>
            <person name="Sengamalay N."/>
            <person name="Ott S."/>
            <person name="Godinez A."/>
            <person name="Nagaraj S."/>
            <person name="Vyas G."/>
            <person name="Aluvathingal J."/>
            <person name="Nadendla S."/>
            <person name="Geyer C."/>
            <person name="Nandy P."/>
            <person name="Hobson J."/>
            <person name="Sichtig H."/>
        </authorList>
    </citation>
    <scope>NUCLEOTIDE SEQUENCE [LARGE SCALE GENOMIC DNA]</scope>
    <source>
        <strain evidence="12">FDAARGOS_252</strain>
    </source>
</reference>
<feature type="domain" description="ABC transmembrane type-1" evidence="9">
    <location>
        <begin position="73"/>
        <end position="260"/>
    </location>
</feature>
<dbReference type="EMBL" id="CP044081">
    <property type="protein sequence ID" value="QEU08516.1"/>
    <property type="molecule type" value="Genomic_DNA"/>
</dbReference>
<dbReference type="CDD" id="cd06261">
    <property type="entry name" value="TM_PBP2"/>
    <property type="match status" value="1"/>
</dbReference>
<evidence type="ECO:0000256" key="7">
    <source>
        <dbReference type="ARBA" id="ARBA00023136"/>
    </source>
</evidence>
<proteinExistence type="inferred from homology"/>
<organism evidence="10 12">
    <name type="scientific">Paracoccus yeei</name>
    <dbReference type="NCBI Taxonomy" id="147645"/>
    <lineage>
        <taxon>Bacteria</taxon>
        <taxon>Pseudomonadati</taxon>
        <taxon>Pseudomonadota</taxon>
        <taxon>Alphaproteobacteria</taxon>
        <taxon>Rhodobacterales</taxon>
        <taxon>Paracoccaceae</taxon>
        <taxon>Paracoccus</taxon>
    </lineage>
</organism>
<feature type="transmembrane region" description="Helical" evidence="8">
    <location>
        <begin position="12"/>
        <end position="38"/>
    </location>
</feature>
<dbReference type="InterPro" id="IPR000515">
    <property type="entry name" value="MetI-like"/>
</dbReference>
<keyword evidence="7 8" id="KW-0472">Membrane</keyword>
<dbReference type="KEGG" id="pye:A6J80_19460"/>
<evidence type="ECO:0000259" key="9">
    <source>
        <dbReference type="PROSITE" id="PS50928"/>
    </source>
</evidence>
<keyword evidence="12" id="KW-1185">Reference proteome</keyword>
<evidence type="ECO:0000313" key="12">
    <source>
        <dbReference type="Proteomes" id="UP000191257"/>
    </source>
</evidence>
<dbReference type="RefSeq" id="WP_105291598.1">
    <property type="nucleotide sequence ID" value="NZ_CALTWI010000030.1"/>
</dbReference>
<reference evidence="10" key="2">
    <citation type="submission" date="2017-12" db="EMBL/GenBank/DDBJ databases">
        <title>FDA dAtabase for Regulatory Grade micrObial Sequences (FDA-ARGOS): Supporting development and validation of Infectious Disease Dx tests.</title>
        <authorList>
            <person name="Campos J."/>
            <person name="Goldberg B."/>
            <person name="Tallon L."/>
            <person name="Sadzewicz L."/>
            <person name="Sengamalay N."/>
            <person name="Ott S."/>
            <person name="Godinez A."/>
            <person name="Nagaraj S."/>
            <person name="Vyas G."/>
            <person name="Aluvathingal J."/>
            <person name="Nadendla S."/>
            <person name="Geyer C."/>
            <person name="Nandy P."/>
            <person name="Hobson J."/>
            <person name="Sichtig H."/>
        </authorList>
    </citation>
    <scope>NUCLEOTIDE SEQUENCE</scope>
    <source>
        <strain evidence="10">FDAARGOS_252</strain>
    </source>
</reference>
<dbReference type="GO" id="GO:0055085">
    <property type="term" value="P:transmembrane transport"/>
    <property type="evidence" value="ECO:0007669"/>
    <property type="project" value="InterPro"/>
</dbReference>
<dbReference type="Gene3D" id="1.10.3720.10">
    <property type="entry name" value="MetI-like"/>
    <property type="match status" value="1"/>
</dbReference>
<evidence type="ECO:0000256" key="6">
    <source>
        <dbReference type="ARBA" id="ARBA00022989"/>
    </source>
</evidence>
<dbReference type="Pfam" id="PF00528">
    <property type="entry name" value="BPD_transp_1"/>
    <property type="match status" value="1"/>
</dbReference>
<accession>A0A2P1BUK9</accession>
<dbReference type="PANTHER" id="PTHR43848:SF2">
    <property type="entry name" value="PUTRESCINE TRANSPORT SYSTEM PERMEASE PROTEIN POTI"/>
    <property type="match status" value="1"/>
</dbReference>
<dbReference type="PROSITE" id="PS50928">
    <property type="entry name" value="ABC_TM1"/>
    <property type="match status" value="1"/>
</dbReference>
<feature type="transmembrane region" description="Helical" evidence="8">
    <location>
        <begin position="108"/>
        <end position="128"/>
    </location>
</feature>
<dbReference type="InterPro" id="IPR051789">
    <property type="entry name" value="Bact_Polyamine_Transport"/>
</dbReference>